<feature type="signal peptide" evidence="1">
    <location>
        <begin position="1"/>
        <end position="19"/>
    </location>
</feature>
<dbReference type="PATRIC" id="fig|1365250.3.peg.1992"/>
<feature type="chain" id="PRO_5007882242" description="DUF4189 domain-containing protein" evidence="1">
    <location>
        <begin position="20"/>
        <end position="106"/>
    </location>
</feature>
<comment type="caution">
    <text evidence="2">The sequence shown here is derived from an EMBL/GenBank/DDBJ whole genome shotgun (WGS) entry which is preliminary data.</text>
</comment>
<dbReference type="Pfam" id="PF13992">
    <property type="entry name" value="YecR"/>
    <property type="match status" value="1"/>
</dbReference>
<accession>A0A166X9A0</accession>
<evidence type="ECO:0000313" key="2">
    <source>
        <dbReference type="EMBL" id="KZN39829.1"/>
    </source>
</evidence>
<keyword evidence="3" id="KW-1185">Reference proteome</keyword>
<evidence type="ECO:0008006" key="4">
    <source>
        <dbReference type="Google" id="ProtNLM"/>
    </source>
</evidence>
<sequence length="106" mass="11366">MKKHLVVSLVALLATGCMSTQKDWSATGGSKSDGTVKLSYQHGLFESPTVSEEQAIRVASKRCQAWGYSSAEAFGGVTKNCNSPSANGCNSWLITKEYQCTGQLQQ</sequence>
<organism evidence="2 3">
    <name type="scientific">Pseudoalteromonas luteoviolacea DSM 6061</name>
    <dbReference type="NCBI Taxonomy" id="1365250"/>
    <lineage>
        <taxon>Bacteria</taxon>
        <taxon>Pseudomonadati</taxon>
        <taxon>Pseudomonadota</taxon>
        <taxon>Gammaproteobacteria</taxon>
        <taxon>Alteromonadales</taxon>
        <taxon>Pseudoalteromonadaceae</taxon>
        <taxon>Pseudoalteromonas</taxon>
    </lineage>
</organism>
<evidence type="ECO:0000256" key="1">
    <source>
        <dbReference type="SAM" id="SignalP"/>
    </source>
</evidence>
<dbReference type="InterPro" id="IPR025731">
    <property type="entry name" value="YecR-like"/>
</dbReference>
<gene>
    <name evidence="2" type="ORF">N475_13810</name>
</gene>
<dbReference type="EMBL" id="AUYB01000098">
    <property type="protein sequence ID" value="KZN39829.1"/>
    <property type="molecule type" value="Genomic_DNA"/>
</dbReference>
<protein>
    <recommendedName>
        <fullName evidence="4">DUF4189 domain-containing protein</fullName>
    </recommendedName>
</protein>
<dbReference type="Proteomes" id="UP000076643">
    <property type="component" value="Unassembled WGS sequence"/>
</dbReference>
<dbReference type="PROSITE" id="PS51257">
    <property type="entry name" value="PROKAR_LIPOPROTEIN"/>
    <property type="match status" value="1"/>
</dbReference>
<dbReference type="AlphaFoldDB" id="A0A166X9A0"/>
<reference evidence="2 3" key="1">
    <citation type="submission" date="2013-07" db="EMBL/GenBank/DDBJ databases">
        <title>Comparative Genomic and Metabolomic Analysis of Twelve Strains of Pseudoalteromonas luteoviolacea.</title>
        <authorList>
            <person name="Vynne N.G."/>
            <person name="Mansson M."/>
            <person name="Gram L."/>
        </authorList>
    </citation>
    <scope>NUCLEOTIDE SEQUENCE [LARGE SCALE GENOMIC DNA]</scope>
    <source>
        <strain evidence="2 3">DSM 6061</strain>
    </source>
</reference>
<evidence type="ECO:0000313" key="3">
    <source>
        <dbReference type="Proteomes" id="UP000076643"/>
    </source>
</evidence>
<proteinExistence type="predicted"/>
<keyword evidence="1" id="KW-0732">Signal</keyword>
<name>A0A166X9A0_9GAMM</name>
<dbReference type="RefSeq" id="WP_063365133.1">
    <property type="nucleotide sequence ID" value="NZ_AQHB01000023.1"/>
</dbReference>